<sequence length="85" mass="9549">MRHPGGFKILNKWSVTLASHVPKRFSPKDKRCVKLIKARGLGTMDLKEVIIEGYPTYSPSGPMRLNPHPSENAPKKVKLLKVAEE</sequence>
<keyword evidence="2" id="KW-1185">Reference proteome</keyword>
<gene>
    <name evidence="1" type="ORF">JCGZ_10554</name>
</gene>
<dbReference type="AlphaFoldDB" id="A0A067KSI1"/>
<protein>
    <submittedName>
        <fullName evidence="1">Uncharacterized protein</fullName>
    </submittedName>
</protein>
<reference evidence="1 2" key="1">
    <citation type="journal article" date="2014" name="PLoS ONE">
        <title>Global Analysis of Gene Expression Profiles in Physic Nut (Jatropha curcas L.) Seedlings Exposed to Salt Stress.</title>
        <authorList>
            <person name="Zhang L."/>
            <person name="Zhang C."/>
            <person name="Wu P."/>
            <person name="Chen Y."/>
            <person name="Li M."/>
            <person name="Jiang H."/>
            <person name="Wu G."/>
        </authorList>
    </citation>
    <scope>NUCLEOTIDE SEQUENCE [LARGE SCALE GENOMIC DNA]</scope>
    <source>
        <strain evidence="2">cv. GZQX0401</strain>
        <tissue evidence="1">Young leaves</tissue>
    </source>
</reference>
<evidence type="ECO:0000313" key="2">
    <source>
        <dbReference type="Proteomes" id="UP000027138"/>
    </source>
</evidence>
<dbReference type="Proteomes" id="UP000027138">
    <property type="component" value="Unassembled WGS sequence"/>
</dbReference>
<name>A0A067KSI1_JATCU</name>
<organism evidence="1 2">
    <name type="scientific">Jatropha curcas</name>
    <name type="common">Barbados nut</name>
    <dbReference type="NCBI Taxonomy" id="180498"/>
    <lineage>
        <taxon>Eukaryota</taxon>
        <taxon>Viridiplantae</taxon>
        <taxon>Streptophyta</taxon>
        <taxon>Embryophyta</taxon>
        <taxon>Tracheophyta</taxon>
        <taxon>Spermatophyta</taxon>
        <taxon>Magnoliopsida</taxon>
        <taxon>eudicotyledons</taxon>
        <taxon>Gunneridae</taxon>
        <taxon>Pentapetalae</taxon>
        <taxon>rosids</taxon>
        <taxon>fabids</taxon>
        <taxon>Malpighiales</taxon>
        <taxon>Euphorbiaceae</taxon>
        <taxon>Crotonoideae</taxon>
        <taxon>Jatropheae</taxon>
        <taxon>Jatropha</taxon>
    </lineage>
</organism>
<dbReference type="EMBL" id="KK914504">
    <property type="protein sequence ID" value="KDP34774.1"/>
    <property type="molecule type" value="Genomic_DNA"/>
</dbReference>
<evidence type="ECO:0000313" key="1">
    <source>
        <dbReference type="EMBL" id="KDP34774.1"/>
    </source>
</evidence>
<accession>A0A067KSI1</accession>
<proteinExistence type="predicted"/>